<dbReference type="EMBL" id="PUIB01000025">
    <property type="protein sequence ID" value="PQO28135.1"/>
    <property type="molecule type" value="Genomic_DNA"/>
</dbReference>
<accession>A0A2S8F7K7</accession>
<evidence type="ECO:0000313" key="2">
    <source>
        <dbReference type="Proteomes" id="UP000239388"/>
    </source>
</evidence>
<sequence length="131" mass="14502">MVRDGFLRDEEVHRMAIPTVGRTRAEFAAPFESEGYFAGLSIEQMEVFDAEDSIWTTYLDTADARLLGGRWAAFSRASVFPTLAAGLEGGREDARYPLFLDRLEADVAARLASSPAPMRIPLARMLFAKQG</sequence>
<evidence type="ECO:0008006" key="3">
    <source>
        <dbReference type="Google" id="ProtNLM"/>
    </source>
</evidence>
<protein>
    <recommendedName>
        <fullName evidence="3">SAM-dependent methyltransferase</fullName>
    </recommendedName>
</protein>
<dbReference type="Gene3D" id="1.10.1200.270">
    <property type="entry name" value="Methyltransferase, alpha-helical capping domain"/>
    <property type="match status" value="1"/>
</dbReference>
<dbReference type="OrthoDB" id="465670at2"/>
<proteinExistence type="predicted"/>
<dbReference type="InterPro" id="IPR029063">
    <property type="entry name" value="SAM-dependent_MTases_sf"/>
</dbReference>
<dbReference type="RefSeq" id="WP_105358439.1">
    <property type="nucleotide sequence ID" value="NZ_PUIB01000025.1"/>
</dbReference>
<gene>
    <name evidence="1" type="ORF">C5Y98_24840</name>
</gene>
<dbReference type="Proteomes" id="UP000239388">
    <property type="component" value="Unassembled WGS sequence"/>
</dbReference>
<organism evidence="1 2">
    <name type="scientific">Blastopirellula marina</name>
    <dbReference type="NCBI Taxonomy" id="124"/>
    <lineage>
        <taxon>Bacteria</taxon>
        <taxon>Pseudomonadati</taxon>
        <taxon>Planctomycetota</taxon>
        <taxon>Planctomycetia</taxon>
        <taxon>Pirellulales</taxon>
        <taxon>Pirellulaceae</taxon>
        <taxon>Blastopirellula</taxon>
    </lineage>
</organism>
<reference evidence="1 2" key="1">
    <citation type="submission" date="2018-02" db="EMBL/GenBank/DDBJ databases">
        <title>Comparative genomes isolates from brazilian mangrove.</title>
        <authorList>
            <person name="Araujo J.E."/>
            <person name="Taketani R.G."/>
            <person name="Silva M.C.P."/>
            <person name="Loureco M.V."/>
            <person name="Andreote F.D."/>
        </authorList>
    </citation>
    <scope>NUCLEOTIDE SEQUENCE [LARGE SCALE GENOMIC DNA]</scope>
    <source>
        <strain evidence="1 2">NAP PRIS-MGV</strain>
    </source>
</reference>
<evidence type="ECO:0000313" key="1">
    <source>
        <dbReference type="EMBL" id="PQO28135.1"/>
    </source>
</evidence>
<dbReference type="SUPFAM" id="SSF53335">
    <property type="entry name" value="S-adenosyl-L-methionine-dependent methyltransferases"/>
    <property type="match status" value="1"/>
</dbReference>
<comment type="caution">
    <text evidence="1">The sequence shown here is derived from an EMBL/GenBank/DDBJ whole genome shotgun (WGS) entry which is preliminary data.</text>
</comment>
<dbReference type="AlphaFoldDB" id="A0A2S8F7K7"/>
<dbReference type="InterPro" id="IPR042086">
    <property type="entry name" value="MeTrfase_capping"/>
</dbReference>
<name>A0A2S8F7K7_9BACT</name>